<name>A0ABM4AQS0_VANTA</name>
<accession>A0ABM4AQS0</accession>
<evidence type="ECO:0000313" key="7">
    <source>
        <dbReference type="Proteomes" id="UP001652626"/>
    </source>
</evidence>
<keyword evidence="4 6" id="KW-1133">Transmembrane helix</keyword>
<organism evidence="7 8">
    <name type="scientific">Vanessa tameamea</name>
    <name type="common">Kamehameha butterfly</name>
    <dbReference type="NCBI Taxonomy" id="334116"/>
    <lineage>
        <taxon>Eukaryota</taxon>
        <taxon>Metazoa</taxon>
        <taxon>Ecdysozoa</taxon>
        <taxon>Arthropoda</taxon>
        <taxon>Hexapoda</taxon>
        <taxon>Insecta</taxon>
        <taxon>Pterygota</taxon>
        <taxon>Neoptera</taxon>
        <taxon>Endopterygota</taxon>
        <taxon>Lepidoptera</taxon>
        <taxon>Glossata</taxon>
        <taxon>Ditrysia</taxon>
        <taxon>Papilionoidea</taxon>
        <taxon>Nymphalidae</taxon>
        <taxon>Nymphalinae</taxon>
        <taxon>Vanessa</taxon>
    </lineage>
</organism>
<evidence type="ECO:0000256" key="5">
    <source>
        <dbReference type="ARBA" id="ARBA00023136"/>
    </source>
</evidence>
<keyword evidence="7" id="KW-1185">Reference proteome</keyword>
<dbReference type="Pfam" id="PF08395">
    <property type="entry name" value="7tm_7"/>
    <property type="match status" value="1"/>
</dbReference>
<evidence type="ECO:0000256" key="3">
    <source>
        <dbReference type="ARBA" id="ARBA00022692"/>
    </source>
</evidence>
<evidence type="ECO:0000256" key="4">
    <source>
        <dbReference type="ARBA" id="ARBA00022989"/>
    </source>
</evidence>
<dbReference type="GeneID" id="135193755"/>
<dbReference type="RefSeq" id="XP_064073644.1">
    <property type="nucleotide sequence ID" value="XM_064217574.1"/>
</dbReference>
<evidence type="ECO:0000313" key="8">
    <source>
        <dbReference type="RefSeq" id="XP_064073644.1"/>
    </source>
</evidence>
<evidence type="ECO:0000256" key="6">
    <source>
        <dbReference type="SAM" id="Phobius"/>
    </source>
</evidence>
<keyword evidence="3 6" id="KW-0812">Transmembrane</keyword>
<keyword evidence="2" id="KW-1003">Cell membrane</keyword>
<dbReference type="InterPro" id="IPR013604">
    <property type="entry name" value="7TM_chemorcpt"/>
</dbReference>
<keyword evidence="5 6" id="KW-0472">Membrane</keyword>
<dbReference type="Proteomes" id="UP001652626">
    <property type="component" value="Chromosome 17"/>
</dbReference>
<sequence length="207" mass="24039">MSPPAPQINTFMKVNNKPVIDSISKIFFIAELFLGVNRLPLLGVTKKIYYLPIHRDEELNRFKKIIKNKSNLDMAQIMKLYQRILQIHNCLYQAIKWQTLDNLWLKVSITLIELIPLSTPCILADQVSREVHQLKDLLASKLYENSLDKSSRSTARALLTLMKTHDMSFTLFHMFDINLALPIKFCALLLTYVIIMMQFNKVLNQSN</sequence>
<feature type="transmembrane region" description="Helical" evidence="6">
    <location>
        <begin position="177"/>
        <end position="199"/>
    </location>
</feature>
<gene>
    <name evidence="8" type="primary">LOC135193755</name>
</gene>
<evidence type="ECO:0000256" key="1">
    <source>
        <dbReference type="ARBA" id="ARBA00004651"/>
    </source>
</evidence>
<evidence type="ECO:0000256" key="2">
    <source>
        <dbReference type="ARBA" id="ARBA00022475"/>
    </source>
</evidence>
<protein>
    <submittedName>
        <fullName evidence="8">Uncharacterized protein LOC135193755</fullName>
    </submittedName>
</protein>
<proteinExistence type="predicted"/>
<comment type="subcellular location">
    <subcellularLocation>
        <location evidence="1">Cell membrane</location>
        <topology evidence="1">Multi-pass membrane protein</topology>
    </subcellularLocation>
</comment>
<reference evidence="8" key="1">
    <citation type="submission" date="2025-08" db="UniProtKB">
        <authorList>
            <consortium name="RefSeq"/>
        </authorList>
    </citation>
    <scope>IDENTIFICATION</scope>
    <source>
        <tissue evidence="8">Whole body</tissue>
    </source>
</reference>